<organism evidence="2 3">
    <name type="scientific">Ladona fulva</name>
    <name type="common">Scarce chaser dragonfly</name>
    <name type="synonym">Libellula fulva</name>
    <dbReference type="NCBI Taxonomy" id="123851"/>
    <lineage>
        <taxon>Eukaryota</taxon>
        <taxon>Metazoa</taxon>
        <taxon>Ecdysozoa</taxon>
        <taxon>Arthropoda</taxon>
        <taxon>Hexapoda</taxon>
        <taxon>Insecta</taxon>
        <taxon>Pterygota</taxon>
        <taxon>Palaeoptera</taxon>
        <taxon>Odonata</taxon>
        <taxon>Epiprocta</taxon>
        <taxon>Anisoptera</taxon>
        <taxon>Libelluloidea</taxon>
        <taxon>Libellulidae</taxon>
        <taxon>Ladona</taxon>
    </lineage>
</organism>
<feature type="domain" description="Aldehyde dehydrogenase" evidence="1">
    <location>
        <begin position="93"/>
        <end position="520"/>
    </location>
</feature>
<dbReference type="InterPro" id="IPR015590">
    <property type="entry name" value="Aldehyde_DH_dom"/>
</dbReference>
<proteinExistence type="predicted"/>
<dbReference type="Gene3D" id="3.40.605.10">
    <property type="entry name" value="Aldehyde Dehydrogenase, Chain A, domain 1"/>
    <property type="match status" value="2"/>
</dbReference>
<dbReference type="AlphaFoldDB" id="A0A8K0JYQ8"/>
<name>A0A8K0JYQ8_LADFU</name>
<evidence type="ECO:0000313" key="3">
    <source>
        <dbReference type="Proteomes" id="UP000792457"/>
    </source>
</evidence>
<evidence type="ECO:0000313" key="2">
    <source>
        <dbReference type="EMBL" id="KAG8224949.1"/>
    </source>
</evidence>
<dbReference type="InterPro" id="IPR016162">
    <property type="entry name" value="Ald_DH_N"/>
</dbReference>
<keyword evidence="3" id="KW-1185">Reference proteome</keyword>
<dbReference type="Proteomes" id="UP000792457">
    <property type="component" value="Unassembled WGS sequence"/>
</dbReference>
<dbReference type="SUPFAM" id="SSF53720">
    <property type="entry name" value="ALDH-like"/>
    <property type="match status" value="2"/>
</dbReference>
<gene>
    <name evidence="2" type="ORF">J437_LFUL006449</name>
</gene>
<protein>
    <recommendedName>
        <fullName evidence="1">Aldehyde dehydrogenase domain-containing protein</fullName>
    </recommendedName>
</protein>
<dbReference type="Gene3D" id="3.40.309.10">
    <property type="entry name" value="Aldehyde Dehydrogenase, Chain A, domain 2"/>
    <property type="match status" value="1"/>
</dbReference>
<dbReference type="OrthoDB" id="310895at2759"/>
<reference evidence="2" key="2">
    <citation type="submission" date="2017-10" db="EMBL/GenBank/DDBJ databases">
        <title>Ladona fulva Genome sequencing and assembly.</title>
        <authorList>
            <person name="Murali S."/>
            <person name="Richards S."/>
            <person name="Bandaranaike D."/>
            <person name="Bellair M."/>
            <person name="Blankenburg K."/>
            <person name="Chao H."/>
            <person name="Dinh H."/>
            <person name="Doddapaneni H."/>
            <person name="Dugan-Rocha S."/>
            <person name="Elkadiri S."/>
            <person name="Gnanaolivu R."/>
            <person name="Hernandez B."/>
            <person name="Skinner E."/>
            <person name="Javaid M."/>
            <person name="Lee S."/>
            <person name="Li M."/>
            <person name="Ming W."/>
            <person name="Munidasa M."/>
            <person name="Muniz J."/>
            <person name="Nguyen L."/>
            <person name="Hughes D."/>
            <person name="Osuji N."/>
            <person name="Pu L.-L."/>
            <person name="Puazo M."/>
            <person name="Qu C."/>
            <person name="Quiroz J."/>
            <person name="Raj R."/>
            <person name="Weissenberger G."/>
            <person name="Xin Y."/>
            <person name="Zou X."/>
            <person name="Han Y."/>
            <person name="Worley K."/>
            <person name="Muzny D."/>
            <person name="Gibbs R."/>
        </authorList>
    </citation>
    <scope>NUCLEOTIDE SEQUENCE</scope>
    <source>
        <strain evidence="2">Sampled in the wild</strain>
    </source>
</reference>
<dbReference type="EMBL" id="KZ308217">
    <property type="protein sequence ID" value="KAG8224949.1"/>
    <property type="molecule type" value="Genomic_DNA"/>
</dbReference>
<dbReference type="PANTHER" id="PTHR11699">
    <property type="entry name" value="ALDEHYDE DEHYDROGENASE-RELATED"/>
    <property type="match status" value="1"/>
</dbReference>
<dbReference type="GO" id="GO:0016620">
    <property type="term" value="F:oxidoreductase activity, acting on the aldehyde or oxo group of donors, NAD or NADP as acceptor"/>
    <property type="evidence" value="ECO:0007669"/>
    <property type="project" value="InterPro"/>
</dbReference>
<reference evidence="2" key="1">
    <citation type="submission" date="2013-04" db="EMBL/GenBank/DDBJ databases">
        <authorList>
            <person name="Qu J."/>
            <person name="Murali S.C."/>
            <person name="Bandaranaike D."/>
            <person name="Bellair M."/>
            <person name="Blankenburg K."/>
            <person name="Chao H."/>
            <person name="Dinh H."/>
            <person name="Doddapaneni H."/>
            <person name="Downs B."/>
            <person name="Dugan-Rocha S."/>
            <person name="Elkadiri S."/>
            <person name="Gnanaolivu R.D."/>
            <person name="Hernandez B."/>
            <person name="Javaid M."/>
            <person name="Jayaseelan J.C."/>
            <person name="Lee S."/>
            <person name="Li M."/>
            <person name="Ming W."/>
            <person name="Munidasa M."/>
            <person name="Muniz J."/>
            <person name="Nguyen L."/>
            <person name="Ongeri F."/>
            <person name="Osuji N."/>
            <person name="Pu L.-L."/>
            <person name="Puazo M."/>
            <person name="Qu C."/>
            <person name="Quiroz J."/>
            <person name="Raj R."/>
            <person name="Weissenberger G."/>
            <person name="Xin Y."/>
            <person name="Zou X."/>
            <person name="Han Y."/>
            <person name="Richards S."/>
            <person name="Worley K."/>
            <person name="Muzny D."/>
            <person name="Gibbs R."/>
        </authorList>
    </citation>
    <scope>NUCLEOTIDE SEQUENCE</scope>
    <source>
        <strain evidence="2">Sampled in the wild</strain>
    </source>
</reference>
<evidence type="ECO:0000259" key="1">
    <source>
        <dbReference type="Pfam" id="PF00171"/>
    </source>
</evidence>
<dbReference type="Pfam" id="PF00171">
    <property type="entry name" value="Aldedh"/>
    <property type="match status" value="2"/>
</dbReference>
<feature type="domain" description="Aldehyde dehydrogenase" evidence="1">
    <location>
        <begin position="574"/>
        <end position="778"/>
    </location>
</feature>
<sequence length="843" mass="92525">MNVERLLSIDLIYRYRVRVEGRLLSVSCKMAVTATVGSVFSSMDYGPVVEDCSLAEAWLTKKSRKLGPFVNGRFVISDGKSEGFVVIGQNSLPLAFVKEATKEEVHLCSSTSTAAYKLWNELKPYARARHLYNIARHLQQHVTLLSQMEALVRGVQARDPREWDVPGMVRMFYHHAGWAQTIDSEFDGWTAGGIVIGITSRTTPLQALSWIVAPALACGCTVILKPSQHAAPVALLLAELCSQAGLPDGVLSVITGKEDLVQLLAENRFVQKVTYFGSTERGRIVSQTSGHGKSVTLLMSSRTPMIVLESADLDSACEAVVESAWFNQGQVPWAVTDIYVQQSVYKSFTEKMEVIMKKLRLGNAFDKMADVGCPCEVQIADDVQNLINKMKKEGSRVSEDGRPPGKFIVPAVVVGGTDPDTYVLKEDIWPLPVVMLNSFRTAKEAVSLANNSRYSVAASVWGQDFSLAEEIADQLKVGTVWINCVNKFDAAIPFGASRQSGYGRIGGKEGILEYLVPKSVSGVSSDLEIPEGGEVPDKKSEVFSDSDALPKIDRTYKLFYGGAHKRPDGNTSILVNDHLGKPYALVANGNRKDVRNAVEAAQKAQPGWKKSGPHLRAQILYYFAENLGLRQKEFTIELSRILGYTEEEANEEILQCIECLFYWAGVTDKNPISSSQPPPLPESKVNVIVNHEPVGVIGVVCPSTSTPLLTCVSILAPAIALGNAVVMIPSQNCPLPALWLCQVADTSDLPGGVLNIISTGDTKTLGTVLARHHDVNALWLSHTENKLCNELEHASKSMKPIWFWRNEVDIGWEVPRKVYHTEFYLRSTLSKAIWKPIGGMFGN</sequence>
<comment type="caution">
    <text evidence="2">The sequence shown here is derived from an EMBL/GenBank/DDBJ whole genome shotgun (WGS) entry which is preliminary data.</text>
</comment>
<dbReference type="InterPro" id="IPR016161">
    <property type="entry name" value="Ald_DH/histidinol_DH"/>
</dbReference>
<dbReference type="InterPro" id="IPR016163">
    <property type="entry name" value="Ald_DH_C"/>
</dbReference>
<accession>A0A8K0JYQ8</accession>